<reference evidence="2 3" key="1">
    <citation type="submission" date="2018-07" db="EMBL/GenBank/DDBJ databases">
        <title>Leeuwenhoekiella genomics.</title>
        <authorList>
            <person name="Tahon G."/>
            <person name="Willems A."/>
        </authorList>
    </citation>
    <scope>NUCLEOTIDE SEQUENCE [LARGE SCALE GENOMIC DNA]</scope>
    <source>
        <strain evidence="2 3">LMG 1345</strain>
    </source>
</reference>
<dbReference type="RefSeq" id="WP_128759270.1">
    <property type="nucleotide sequence ID" value="NZ_QOVL01000001.1"/>
</dbReference>
<dbReference type="PROSITE" id="PS51257">
    <property type="entry name" value="PROKAR_LIPOPROTEIN"/>
    <property type="match status" value="1"/>
</dbReference>
<dbReference type="AlphaFoldDB" id="A0A4Q0PQZ4"/>
<keyword evidence="1" id="KW-0175">Coiled coil</keyword>
<evidence type="ECO:0000313" key="3">
    <source>
        <dbReference type="Proteomes" id="UP000290608"/>
    </source>
</evidence>
<name>A0A4Q0PQZ4_9FLAO</name>
<proteinExistence type="predicted"/>
<sequence length="207" mass="24094">MRCLFFLMFVLSMISCNNKDRENELQNELEDLKQQNEELNSRIDEVEYINGSSSNNREISLQDKANKRLEMNIKSFSLDKLIDINSTSISIDNMLYRVSFKCEYNNSVIEYIPNINGITDYDSKSDTTFYFSKLDPSIKAKYLPDGIYFLGNCTLPGCYKFNSKISIPIIENRYTLAIVDRSTSPEDVKKILSNYYELITIAKEYNF</sequence>
<comment type="caution">
    <text evidence="2">The sequence shown here is derived from an EMBL/GenBank/DDBJ whole genome shotgun (WGS) entry which is preliminary data.</text>
</comment>
<evidence type="ECO:0000313" key="2">
    <source>
        <dbReference type="EMBL" id="RXG33006.1"/>
    </source>
</evidence>
<evidence type="ECO:0000256" key="1">
    <source>
        <dbReference type="SAM" id="Coils"/>
    </source>
</evidence>
<organism evidence="2 3">
    <name type="scientific">Leeuwenhoekiella marinoflava</name>
    <dbReference type="NCBI Taxonomy" id="988"/>
    <lineage>
        <taxon>Bacteria</taxon>
        <taxon>Pseudomonadati</taxon>
        <taxon>Bacteroidota</taxon>
        <taxon>Flavobacteriia</taxon>
        <taxon>Flavobacteriales</taxon>
        <taxon>Flavobacteriaceae</taxon>
        <taxon>Leeuwenhoekiella</taxon>
    </lineage>
</organism>
<dbReference type="STRING" id="1122159.SAMN02745246_00159"/>
<dbReference type="Proteomes" id="UP000290608">
    <property type="component" value="Unassembled WGS sequence"/>
</dbReference>
<feature type="coiled-coil region" evidence="1">
    <location>
        <begin position="18"/>
        <end position="49"/>
    </location>
</feature>
<protein>
    <recommendedName>
        <fullName evidence="4">Lipoprotein</fullName>
    </recommendedName>
</protein>
<dbReference type="EMBL" id="QOVL01000001">
    <property type="protein sequence ID" value="RXG33006.1"/>
    <property type="molecule type" value="Genomic_DNA"/>
</dbReference>
<accession>A0A4Q0PQZ4</accession>
<gene>
    <name evidence="2" type="ORF">DSL99_99</name>
</gene>
<evidence type="ECO:0008006" key="4">
    <source>
        <dbReference type="Google" id="ProtNLM"/>
    </source>
</evidence>